<dbReference type="NCBIfam" id="TIGR00199">
    <property type="entry name" value="PncC_domain"/>
    <property type="match status" value="1"/>
</dbReference>
<gene>
    <name evidence="3" type="ORF">ACFO3E_12300</name>
</gene>
<organism evidence="3 4">
    <name type="scientific">Sphingobium tyrosinilyticum</name>
    <dbReference type="NCBI Taxonomy" id="2715436"/>
    <lineage>
        <taxon>Bacteria</taxon>
        <taxon>Pseudomonadati</taxon>
        <taxon>Pseudomonadota</taxon>
        <taxon>Alphaproteobacteria</taxon>
        <taxon>Sphingomonadales</taxon>
        <taxon>Sphingomonadaceae</taxon>
        <taxon>Sphingobium</taxon>
    </lineage>
</organism>
<keyword evidence="4" id="KW-1185">Reference proteome</keyword>
<evidence type="ECO:0000313" key="4">
    <source>
        <dbReference type="Proteomes" id="UP001595957"/>
    </source>
</evidence>
<dbReference type="Proteomes" id="UP001595957">
    <property type="component" value="Unassembled WGS sequence"/>
</dbReference>
<accession>A0ABV9F413</accession>
<dbReference type="SUPFAM" id="SSF142433">
    <property type="entry name" value="CinA-like"/>
    <property type="match status" value="1"/>
</dbReference>
<proteinExistence type="predicted"/>
<feature type="region of interest" description="Disordered" evidence="1">
    <location>
        <begin position="1"/>
        <end position="21"/>
    </location>
</feature>
<evidence type="ECO:0000256" key="1">
    <source>
        <dbReference type="SAM" id="MobiDB-lite"/>
    </source>
</evidence>
<dbReference type="InterPro" id="IPR008136">
    <property type="entry name" value="CinA_C"/>
</dbReference>
<dbReference type="InterPro" id="IPR036653">
    <property type="entry name" value="CinA-like_C"/>
</dbReference>
<name>A0ABV9F413_9SPHN</name>
<sequence>MKSDGEGGGGPAETLSPALPTSTEEAAEALLKLCCDADLKLATAESCTGGLLASLLTDVEGASHAFERGFVVYSEDAKCDLLGIAREKIDGCGAVSRDVAIAMAEGAIANSEADIALAVTGYAGSAPPGDEPGLVHFGCARRGGATRHREEHFGDIGRGPIRLEAIAVALDMMREAVDAG</sequence>
<feature type="compositionally biased region" description="Gly residues" evidence="1">
    <location>
        <begin position="1"/>
        <end position="11"/>
    </location>
</feature>
<dbReference type="EMBL" id="JBHSFZ010000025">
    <property type="protein sequence ID" value="MFC4594969.1"/>
    <property type="molecule type" value="Genomic_DNA"/>
</dbReference>
<evidence type="ECO:0000313" key="3">
    <source>
        <dbReference type="EMBL" id="MFC4594969.1"/>
    </source>
</evidence>
<feature type="domain" description="CinA C-terminal" evidence="2">
    <location>
        <begin position="25"/>
        <end position="176"/>
    </location>
</feature>
<dbReference type="RefSeq" id="WP_380805035.1">
    <property type="nucleotide sequence ID" value="NZ_JBHSFZ010000025.1"/>
</dbReference>
<dbReference type="Pfam" id="PF02464">
    <property type="entry name" value="CinA"/>
    <property type="match status" value="1"/>
</dbReference>
<comment type="caution">
    <text evidence="3">The sequence shown here is derived from an EMBL/GenBank/DDBJ whole genome shotgun (WGS) entry which is preliminary data.</text>
</comment>
<dbReference type="Gene3D" id="3.90.950.20">
    <property type="entry name" value="CinA-like"/>
    <property type="match status" value="1"/>
</dbReference>
<reference evidence="4" key="1">
    <citation type="journal article" date="2019" name="Int. J. Syst. Evol. Microbiol.">
        <title>The Global Catalogue of Microorganisms (GCM) 10K type strain sequencing project: providing services to taxonomists for standard genome sequencing and annotation.</title>
        <authorList>
            <consortium name="The Broad Institute Genomics Platform"/>
            <consortium name="The Broad Institute Genome Sequencing Center for Infectious Disease"/>
            <person name="Wu L."/>
            <person name="Ma J."/>
        </authorList>
    </citation>
    <scope>NUCLEOTIDE SEQUENCE [LARGE SCALE GENOMIC DNA]</scope>
    <source>
        <strain evidence="4">NBRC 103632</strain>
    </source>
</reference>
<protein>
    <submittedName>
        <fullName evidence="3">CinA family protein</fullName>
    </submittedName>
</protein>
<evidence type="ECO:0000259" key="2">
    <source>
        <dbReference type="Pfam" id="PF02464"/>
    </source>
</evidence>